<dbReference type="GO" id="GO:0006450">
    <property type="term" value="P:regulation of translational fidelity"/>
    <property type="evidence" value="ECO:0007669"/>
    <property type="project" value="TreeGrafter"/>
</dbReference>
<evidence type="ECO:0000256" key="13">
    <source>
        <dbReference type="PIRNR" id="PIRNR004930"/>
    </source>
</evidence>
<dbReference type="InterPro" id="IPR038385">
    <property type="entry name" value="Sua5/YwlC_C"/>
</dbReference>
<dbReference type="Pfam" id="PF03481">
    <property type="entry name" value="Sua5_C"/>
    <property type="match status" value="1"/>
</dbReference>
<feature type="binding site" evidence="14">
    <location>
        <position position="223"/>
    </location>
    <ligand>
        <name>ATP</name>
        <dbReference type="ChEBI" id="CHEBI:30616"/>
    </ligand>
</feature>
<feature type="binding site" evidence="14">
    <location>
        <position position="141"/>
    </location>
    <ligand>
        <name>ATP</name>
        <dbReference type="ChEBI" id="CHEBI:30616"/>
    </ligand>
</feature>
<evidence type="ECO:0000256" key="6">
    <source>
        <dbReference type="ARBA" id="ARBA00022679"/>
    </source>
</evidence>
<evidence type="ECO:0000256" key="10">
    <source>
        <dbReference type="ARBA" id="ARBA00022840"/>
    </source>
</evidence>
<proteinExistence type="inferred from homology"/>
<evidence type="ECO:0000256" key="1">
    <source>
        <dbReference type="ARBA" id="ARBA00004496"/>
    </source>
</evidence>
<dbReference type="GO" id="GO:0005524">
    <property type="term" value="F:ATP binding"/>
    <property type="evidence" value="ECO:0007669"/>
    <property type="project" value="UniProtKB-UniRule"/>
</dbReference>
<dbReference type="FunFam" id="3.90.870.10:FF:000009">
    <property type="entry name" value="Threonylcarbamoyl-AMP synthase, putative"/>
    <property type="match status" value="1"/>
</dbReference>
<feature type="binding site" evidence="14">
    <location>
        <position position="111"/>
    </location>
    <ligand>
        <name>L-threonine</name>
        <dbReference type="ChEBI" id="CHEBI:57926"/>
    </ligand>
</feature>
<dbReference type="RefSeq" id="WP_015441573.1">
    <property type="nucleotide sequence ID" value="NC_020520.1"/>
</dbReference>
<evidence type="ECO:0000313" key="17">
    <source>
        <dbReference type="Proteomes" id="UP000011863"/>
    </source>
</evidence>
<evidence type="ECO:0000256" key="12">
    <source>
        <dbReference type="ARBA" id="ARBA00048366"/>
    </source>
</evidence>
<dbReference type="PANTHER" id="PTHR17490">
    <property type="entry name" value="SUA5"/>
    <property type="match status" value="1"/>
</dbReference>
<comment type="subcellular location">
    <subcellularLocation>
        <location evidence="1 13">Cytoplasm</location>
    </subcellularLocation>
</comment>
<dbReference type="InterPro" id="IPR005145">
    <property type="entry name" value="Sua5_C"/>
</dbReference>
<dbReference type="InterPro" id="IPR010923">
    <property type="entry name" value="T(6)A37_SUA5"/>
</dbReference>
<sequence>MLTDDIELAAAALRSGGLVAMPTETVYGLAADATDPAAIARIFSTKGRPSDHPLIVHLASPDDLLRWAPDASPAACALGAAMWPGPVTIIVPRSDHLPAEVAGGRDTVGIRVPAHPMAQRLIAAAGVPVAAPSANRFGAVSPTTAQHVLDDLGEHLVDGRDLVLDGGACEVGVESTIIDCTVDPPQVLRAGAITTEQVADIIGSDVEGASGPARASGMLASHYAPNCQVRLVDSPDDAAALAAGTTGSRILDHTDDLARYARDLYHELRRADADGVRVLIAVLPAASGLGHAIIDRLTKAAAPRP</sequence>
<evidence type="ECO:0000256" key="11">
    <source>
        <dbReference type="ARBA" id="ARBA00029774"/>
    </source>
</evidence>
<comment type="similarity">
    <text evidence="2 13">Belongs to the SUA5 family.</text>
</comment>
<dbReference type="NCBIfam" id="TIGR00057">
    <property type="entry name" value="L-threonylcarbamoyladenylate synthase"/>
    <property type="match status" value="1"/>
</dbReference>
<dbReference type="AlphaFoldDB" id="A0A6C7EEB7"/>
<dbReference type="GO" id="GO:0003725">
    <property type="term" value="F:double-stranded RNA binding"/>
    <property type="evidence" value="ECO:0007669"/>
    <property type="project" value="UniProtKB-UniRule"/>
</dbReference>
<feature type="binding site" evidence="14">
    <location>
        <position position="25"/>
    </location>
    <ligand>
        <name>L-threonine</name>
        <dbReference type="ChEBI" id="CHEBI:57926"/>
    </ligand>
</feature>
<evidence type="ECO:0000256" key="14">
    <source>
        <dbReference type="PIRSR" id="PIRSR004930-1"/>
    </source>
</evidence>
<dbReference type="GO" id="GO:0061710">
    <property type="term" value="F:L-threonylcarbamoyladenylate synthase"/>
    <property type="evidence" value="ECO:0007669"/>
    <property type="project" value="UniProtKB-EC"/>
</dbReference>
<feature type="binding site" evidence="14">
    <location>
        <position position="189"/>
    </location>
    <ligand>
        <name>ATP</name>
        <dbReference type="ChEBI" id="CHEBI:30616"/>
    </ligand>
</feature>
<evidence type="ECO:0000256" key="8">
    <source>
        <dbReference type="ARBA" id="ARBA00022695"/>
    </source>
</evidence>
<dbReference type="Pfam" id="PF01300">
    <property type="entry name" value="Sua5_yciO_yrdC"/>
    <property type="match status" value="1"/>
</dbReference>
<feature type="binding site" evidence="14">
    <location>
        <position position="57"/>
    </location>
    <ligand>
        <name>L-threonine</name>
        <dbReference type="ChEBI" id="CHEBI:57926"/>
    </ligand>
</feature>
<protein>
    <recommendedName>
        <fullName evidence="4 13">Threonylcarbamoyl-AMP synthase</fullName>
        <shortName evidence="13">TC-AMP synthase</shortName>
        <ecNumber evidence="3 13">2.7.7.87</ecNumber>
    </recommendedName>
    <alternativeName>
        <fullName evidence="11 13">L-threonylcarbamoyladenylate synthase</fullName>
    </alternativeName>
</protein>
<evidence type="ECO:0000313" key="16">
    <source>
        <dbReference type="EMBL" id="BAN02326.1"/>
    </source>
</evidence>
<keyword evidence="9 13" id="KW-0547">Nucleotide-binding</keyword>
<dbReference type="GO" id="GO:0000049">
    <property type="term" value="F:tRNA binding"/>
    <property type="evidence" value="ECO:0007669"/>
    <property type="project" value="TreeGrafter"/>
</dbReference>
<keyword evidence="17" id="KW-1185">Reference proteome</keyword>
<dbReference type="Proteomes" id="UP000011863">
    <property type="component" value="Chromosome"/>
</dbReference>
<dbReference type="Gene3D" id="3.90.870.10">
    <property type="entry name" value="DHBP synthase"/>
    <property type="match status" value="1"/>
</dbReference>
<keyword evidence="10 13" id="KW-0067">ATP-binding</keyword>
<dbReference type="GO" id="GO:0005737">
    <property type="term" value="C:cytoplasm"/>
    <property type="evidence" value="ECO:0007669"/>
    <property type="project" value="UniProtKB-SubCell"/>
</dbReference>
<dbReference type="InterPro" id="IPR006070">
    <property type="entry name" value="Sua5-like_dom"/>
</dbReference>
<dbReference type="EC" id="2.7.7.87" evidence="3 13"/>
<evidence type="ECO:0000256" key="5">
    <source>
        <dbReference type="ARBA" id="ARBA00022490"/>
    </source>
</evidence>
<evidence type="ECO:0000256" key="7">
    <source>
        <dbReference type="ARBA" id="ARBA00022694"/>
    </source>
</evidence>
<keyword evidence="8 13" id="KW-0548">Nucleotidyltransferase</keyword>
<feature type="binding site" evidence="14">
    <location>
        <position position="107"/>
    </location>
    <ligand>
        <name>ATP</name>
        <dbReference type="ChEBI" id="CHEBI:30616"/>
    </ligand>
</feature>
<evidence type="ECO:0000256" key="3">
    <source>
        <dbReference type="ARBA" id="ARBA00012584"/>
    </source>
</evidence>
<dbReference type="EMBL" id="AP012057">
    <property type="protein sequence ID" value="BAN02326.1"/>
    <property type="molecule type" value="Genomic_DNA"/>
</dbReference>
<accession>A0A6C7EEB7</accession>
<dbReference type="KEGG" id="aym:YM304_20120"/>
<evidence type="ECO:0000256" key="4">
    <source>
        <dbReference type="ARBA" id="ARBA00015492"/>
    </source>
</evidence>
<dbReference type="GO" id="GO:0008033">
    <property type="term" value="P:tRNA processing"/>
    <property type="evidence" value="ECO:0007669"/>
    <property type="project" value="UniProtKB-KW"/>
</dbReference>
<keyword evidence="5 13" id="KW-0963">Cytoplasm</keyword>
<feature type="binding site" evidence="14">
    <location>
        <position position="48"/>
    </location>
    <ligand>
        <name>ATP</name>
        <dbReference type="ChEBI" id="CHEBI:30616"/>
    </ligand>
</feature>
<dbReference type="PROSITE" id="PS51163">
    <property type="entry name" value="YRDC"/>
    <property type="match status" value="1"/>
</dbReference>
<gene>
    <name evidence="16" type="ORF">YM304_20120</name>
</gene>
<evidence type="ECO:0000256" key="2">
    <source>
        <dbReference type="ARBA" id="ARBA00007663"/>
    </source>
</evidence>
<feature type="binding site" evidence="14">
    <location>
        <position position="175"/>
    </location>
    <ligand>
        <name>L-threonine</name>
        <dbReference type="ChEBI" id="CHEBI:57926"/>
    </ligand>
</feature>
<evidence type="ECO:0000256" key="9">
    <source>
        <dbReference type="ARBA" id="ARBA00022741"/>
    </source>
</evidence>
<organism evidence="16 17">
    <name type="scientific">Ilumatobacter coccineus (strain NBRC 103263 / KCTC 29153 / YM16-304)</name>
    <dbReference type="NCBI Taxonomy" id="1313172"/>
    <lineage>
        <taxon>Bacteria</taxon>
        <taxon>Bacillati</taxon>
        <taxon>Actinomycetota</taxon>
        <taxon>Acidimicrobiia</taxon>
        <taxon>Acidimicrobiales</taxon>
        <taxon>Ilumatobacteraceae</taxon>
        <taxon>Ilumatobacter</taxon>
    </lineage>
</organism>
<name>A0A6C7EEB7_ILUCY</name>
<dbReference type="PANTHER" id="PTHR17490:SF16">
    <property type="entry name" value="THREONYLCARBAMOYL-AMP SYNTHASE"/>
    <property type="match status" value="1"/>
</dbReference>
<dbReference type="PIRSF" id="PIRSF004930">
    <property type="entry name" value="Tln_factor_SUA5"/>
    <property type="match status" value="1"/>
</dbReference>
<dbReference type="InterPro" id="IPR050156">
    <property type="entry name" value="TC-AMP_synthase_SUA5"/>
</dbReference>
<dbReference type="OrthoDB" id="9814580at2"/>
<comment type="catalytic activity">
    <reaction evidence="12 13">
        <text>L-threonine + hydrogencarbonate + ATP = L-threonylcarbamoyladenylate + diphosphate + H2O</text>
        <dbReference type="Rhea" id="RHEA:36407"/>
        <dbReference type="ChEBI" id="CHEBI:15377"/>
        <dbReference type="ChEBI" id="CHEBI:17544"/>
        <dbReference type="ChEBI" id="CHEBI:30616"/>
        <dbReference type="ChEBI" id="CHEBI:33019"/>
        <dbReference type="ChEBI" id="CHEBI:57926"/>
        <dbReference type="ChEBI" id="CHEBI:73682"/>
        <dbReference type="EC" id="2.7.7.87"/>
    </reaction>
</comment>
<keyword evidence="6 13" id="KW-0808">Transferase</keyword>
<feature type="domain" description="YrdC-like" evidence="15">
    <location>
        <begin position="3"/>
        <end position="193"/>
    </location>
</feature>
<evidence type="ECO:0000259" key="15">
    <source>
        <dbReference type="PROSITE" id="PS51163"/>
    </source>
</evidence>
<feature type="binding site" evidence="14">
    <location>
        <position position="133"/>
    </location>
    <ligand>
        <name>ATP</name>
        <dbReference type="ChEBI" id="CHEBI:30616"/>
    </ligand>
</feature>
<dbReference type="Gene3D" id="3.40.50.11030">
    <property type="entry name" value="Threonylcarbamoyl-AMP synthase, C-terminal domain"/>
    <property type="match status" value="1"/>
</dbReference>
<keyword evidence="7 13" id="KW-0819">tRNA processing</keyword>
<feature type="binding site" evidence="14">
    <location>
        <position position="131"/>
    </location>
    <ligand>
        <name>L-threonine</name>
        <dbReference type="ChEBI" id="CHEBI:57926"/>
    </ligand>
</feature>
<comment type="function">
    <text evidence="13">Required for the formation of a threonylcarbamoyl group on adenosine at position 37 (t(6)A37) in tRNAs that read codons beginning with adenine.</text>
</comment>
<dbReference type="SUPFAM" id="SSF55821">
    <property type="entry name" value="YrdC/RibB"/>
    <property type="match status" value="1"/>
</dbReference>
<reference evidence="16 17" key="1">
    <citation type="journal article" date="2013" name="Int. J. Syst. Evol. Microbiol.">
        <title>Ilumatobacter nonamiense sp. nov. and Ilumatobacter coccineum sp. nov., isolated from seashore sand.</title>
        <authorList>
            <person name="Matsumoto A."/>
            <person name="Kasai H."/>
            <person name="Matsuo Y."/>
            <person name="Shizuri Y."/>
            <person name="Ichikawa N."/>
            <person name="Fujita N."/>
            <person name="Omura S."/>
            <person name="Takahashi Y."/>
        </authorList>
    </citation>
    <scope>NUCLEOTIDE SEQUENCE [LARGE SCALE GENOMIC DNA]</scope>
    <source>
        <strain evidence="17">NBRC 103263 / KCTC 29153 / YM16-304</strain>
    </source>
</reference>
<dbReference type="InterPro" id="IPR017945">
    <property type="entry name" value="DHBP_synth_RibB-like_a/b_dom"/>
</dbReference>